<proteinExistence type="predicted"/>
<organism evidence="2 3">
    <name type="scientific">Ascobolus immersus RN42</name>
    <dbReference type="NCBI Taxonomy" id="1160509"/>
    <lineage>
        <taxon>Eukaryota</taxon>
        <taxon>Fungi</taxon>
        <taxon>Dikarya</taxon>
        <taxon>Ascomycota</taxon>
        <taxon>Pezizomycotina</taxon>
        <taxon>Pezizomycetes</taxon>
        <taxon>Pezizales</taxon>
        <taxon>Ascobolaceae</taxon>
        <taxon>Ascobolus</taxon>
    </lineage>
</organism>
<keyword evidence="3" id="KW-1185">Reference proteome</keyword>
<dbReference type="EMBL" id="ML119698">
    <property type="protein sequence ID" value="RPA79535.1"/>
    <property type="molecule type" value="Genomic_DNA"/>
</dbReference>
<evidence type="ECO:0008006" key="4">
    <source>
        <dbReference type="Google" id="ProtNLM"/>
    </source>
</evidence>
<keyword evidence="1" id="KW-0175">Coiled coil</keyword>
<evidence type="ECO:0000313" key="2">
    <source>
        <dbReference type="EMBL" id="RPA79535.1"/>
    </source>
</evidence>
<protein>
    <recommendedName>
        <fullName evidence="4">Fungal N-terminal domain-containing protein</fullName>
    </recommendedName>
</protein>
<reference evidence="2 3" key="1">
    <citation type="journal article" date="2018" name="Nat. Ecol. Evol.">
        <title>Pezizomycetes genomes reveal the molecular basis of ectomycorrhizal truffle lifestyle.</title>
        <authorList>
            <person name="Murat C."/>
            <person name="Payen T."/>
            <person name="Noel B."/>
            <person name="Kuo A."/>
            <person name="Morin E."/>
            <person name="Chen J."/>
            <person name="Kohler A."/>
            <person name="Krizsan K."/>
            <person name="Balestrini R."/>
            <person name="Da Silva C."/>
            <person name="Montanini B."/>
            <person name="Hainaut M."/>
            <person name="Levati E."/>
            <person name="Barry K.W."/>
            <person name="Belfiori B."/>
            <person name="Cichocki N."/>
            <person name="Clum A."/>
            <person name="Dockter R.B."/>
            <person name="Fauchery L."/>
            <person name="Guy J."/>
            <person name="Iotti M."/>
            <person name="Le Tacon F."/>
            <person name="Lindquist E.A."/>
            <person name="Lipzen A."/>
            <person name="Malagnac F."/>
            <person name="Mello A."/>
            <person name="Molinier V."/>
            <person name="Miyauchi S."/>
            <person name="Poulain J."/>
            <person name="Riccioni C."/>
            <person name="Rubini A."/>
            <person name="Sitrit Y."/>
            <person name="Splivallo R."/>
            <person name="Traeger S."/>
            <person name="Wang M."/>
            <person name="Zifcakova L."/>
            <person name="Wipf D."/>
            <person name="Zambonelli A."/>
            <person name="Paolocci F."/>
            <person name="Nowrousian M."/>
            <person name="Ottonello S."/>
            <person name="Baldrian P."/>
            <person name="Spatafora J.W."/>
            <person name="Henrissat B."/>
            <person name="Nagy L.G."/>
            <person name="Aury J.M."/>
            <person name="Wincker P."/>
            <person name="Grigoriev I.V."/>
            <person name="Bonfante P."/>
            <person name="Martin F.M."/>
        </authorList>
    </citation>
    <scope>NUCLEOTIDE SEQUENCE [LARGE SCALE GENOMIC DNA]</scope>
    <source>
        <strain evidence="2 3">RN42</strain>
    </source>
</reference>
<name>A0A3N4I099_ASCIM</name>
<dbReference type="Proteomes" id="UP000275078">
    <property type="component" value="Unassembled WGS sequence"/>
</dbReference>
<dbReference type="STRING" id="1160509.A0A3N4I099"/>
<gene>
    <name evidence="2" type="ORF">BJ508DRAFT_211068</name>
</gene>
<dbReference type="AlphaFoldDB" id="A0A3N4I099"/>
<accession>A0A3N4I099</accession>
<feature type="coiled-coil region" evidence="1">
    <location>
        <begin position="24"/>
        <end position="51"/>
    </location>
</feature>
<dbReference type="OrthoDB" id="3045089at2759"/>
<evidence type="ECO:0000256" key="1">
    <source>
        <dbReference type="SAM" id="Coils"/>
    </source>
</evidence>
<evidence type="ECO:0000313" key="3">
    <source>
        <dbReference type="Proteomes" id="UP000275078"/>
    </source>
</evidence>
<sequence>MSLGDFIAAADLARRLYKDLYQVARRAPQELKELQLEINNLKSAIEIMEEELVNPKSILRQSGDSRTKLLESIAQEIRELLEELHGVWKKYNDHYAEAGKSKLKDLMAGIGLARKLPELNRYRAKVCLRPSSARQIYEWEHKSLLQFQSSLDSIDNNIQDIKDMIGMNRTERALPMVSDMIGGAEGQSIDWMFLTRKFARNAEEKRNWASIGVSEWINAGRWWLMQVPCPNLLCGIQLMNDTQSQQALQKPKRWDPSAKGLRVLHLVKAAWILIEVVILHPQLSFLETEMRSEVKILSDVRKRFYLQTLNSITYFRRSQRSFIYYGHLHGQQSLCQIRSS</sequence>